<sequence length="246" mass="25900">MRLKDKVAIVTGAGHGIGKATAIAFAREGARVAVVDINMAGAEATVAEITRQDGRAIAVQADVSQAASVESMVETVLAWGGRIDVLLNNAGITRDARLVKMTEQQWDAVINVNLKGVWLCARAVAPHMTAQGSGSIINVSSIVGLYGNFGQSNYAATKGGVIAMTKTWARELGPSGVRVNAVTPGFIATEMISTIPEKVIHTVQERTPLRRLGKPEEVAAVYIFLASDDSSFVTGSVIQVDGGLLW</sequence>
<dbReference type="EMBL" id="CP000804">
    <property type="protein sequence ID" value="ABU56240.1"/>
    <property type="molecule type" value="Genomic_DNA"/>
</dbReference>
<evidence type="ECO:0000256" key="2">
    <source>
        <dbReference type="ARBA" id="ARBA00022857"/>
    </source>
</evidence>
<evidence type="ECO:0000313" key="6">
    <source>
        <dbReference type="Proteomes" id="UP000000263"/>
    </source>
</evidence>
<dbReference type="InterPro" id="IPR036291">
    <property type="entry name" value="NAD(P)-bd_dom_sf"/>
</dbReference>
<dbReference type="FunFam" id="3.40.50.720:FF:000115">
    <property type="entry name" value="3-oxoacyl-[acyl-carrier-protein] reductase FabG"/>
    <property type="match status" value="1"/>
</dbReference>
<dbReference type="NCBIfam" id="NF009466">
    <property type="entry name" value="PRK12826.1-2"/>
    <property type="match status" value="1"/>
</dbReference>
<dbReference type="InterPro" id="IPR057326">
    <property type="entry name" value="KR_dom"/>
</dbReference>
<reference evidence="5 6" key="1">
    <citation type="submission" date="2007-08" db="EMBL/GenBank/DDBJ databases">
        <title>Complete sequence of Roseiflexus castenholzii DSM 13941.</title>
        <authorList>
            <consortium name="US DOE Joint Genome Institute"/>
            <person name="Copeland A."/>
            <person name="Lucas S."/>
            <person name="Lapidus A."/>
            <person name="Barry K."/>
            <person name="Glavina del Rio T."/>
            <person name="Dalin E."/>
            <person name="Tice H."/>
            <person name="Pitluck S."/>
            <person name="Thompson L.S."/>
            <person name="Brettin T."/>
            <person name="Bruce D."/>
            <person name="Detter J.C."/>
            <person name="Han C."/>
            <person name="Tapia R."/>
            <person name="Schmutz J."/>
            <person name="Larimer F."/>
            <person name="Land M."/>
            <person name="Hauser L."/>
            <person name="Kyrpides N."/>
            <person name="Mikhailova N."/>
            <person name="Bryant D.A."/>
            <person name="Hanada S."/>
            <person name="Tsukatani Y."/>
            <person name="Richardson P."/>
        </authorList>
    </citation>
    <scope>NUCLEOTIDE SEQUENCE [LARGE SCALE GENOMIC DNA]</scope>
    <source>
        <strain evidence="6">DSM 13941 / HLO8</strain>
    </source>
</reference>
<feature type="domain" description="Ketoreductase" evidence="4">
    <location>
        <begin position="6"/>
        <end position="185"/>
    </location>
</feature>
<name>A7NFL4_ROSCS</name>
<dbReference type="PANTHER" id="PTHR42760:SF40">
    <property type="entry name" value="3-OXOACYL-[ACYL-CARRIER-PROTEIN] REDUCTASE, CHLOROPLASTIC"/>
    <property type="match status" value="1"/>
</dbReference>
<dbReference type="PROSITE" id="PS00061">
    <property type="entry name" value="ADH_SHORT"/>
    <property type="match status" value="1"/>
</dbReference>
<dbReference type="PRINTS" id="PR00080">
    <property type="entry name" value="SDRFAMILY"/>
</dbReference>
<dbReference type="Proteomes" id="UP000000263">
    <property type="component" value="Chromosome"/>
</dbReference>
<dbReference type="KEGG" id="rca:Rcas_0104"/>
<evidence type="ECO:0000256" key="1">
    <source>
        <dbReference type="ARBA" id="ARBA00006484"/>
    </source>
</evidence>
<dbReference type="Pfam" id="PF13561">
    <property type="entry name" value="adh_short_C2"/>
    <property type="match status" value="1"/>
</dbReference>
<dbReference type="NCBIfam" id="NF004198">
    <property type="entry name" value="PRK05653.1-3"/>
    <property type="match status" value="1"/>
</dbReference>
<protein>
    <submittedName>
        <fullName evidence="5">Short-chain dehydrogenase/reductase SDR</fullName>
    </submittedName>
</protein>
<dbReference type="HOGENOM" id="CLU_010194_1_3_0"/>
<gene>
    <name evidence="5" type="ordered locus">Rcas_0104</name>
</gene>
<keyword evidence="6" id="KW-1185">Reference proteome</keyword>
<keyword evidence="2" id="KW-0521">NADP</keyword>
<proteinExistence type="inferred from homology"/>
<dbReference type="CDD" id="cd05333">
    <property type="entry name" value="BKR_SDR_c"/>
    <property type="match status" value="1"/>
</dbReference>
<dbReference type="AlphaFoldDB" id="A7NFL4"/>
<evidence type="ECO:0000256" key="3">
    <source>
        <dbReference type="ARBA" id="ARBA00023002"/>
    </source>
</evidence>
<dbReference type="OrthoDB" id="9803333at2"/>
<dbReference type="PANTHER" id="PTHR42760">
    <property type="entry name" value="SHORT-CHAIN DEHYDROGENASES/REDUCTASES FAMILY MEMBER"/>
    <property type="match status" value="1"/>
</dbReference>
<dbReference type="SUPFAM" id="SSF51735">
    <property type="entry name" value="NAD(P)-binding Rossmann-fold domains"/>
    <property type="match status" value="1"/>
</dbReference>
<accession>A7NFL4</accession>
<dbReference type="InterPro" id="IPR020904">
    <property type="entry name" value="Sc_DH/Rdtase_CS"/>
</dbReference>
<dbReference type="Gene3D" id="3.40.50.720">
    <property type="entry name" value="NAD(P)-binding Rossmann-like Domain"/>
    <property type="match status" value="1"/>
</dbReference>
<dbReference type="GO" id="GO:0030497">
    <property type="term" value="P:fatty acid elongation"/>
    <property type="evidence" value="ECO:0007669"/>
    <property type="project" value="TreeGrafter"/>
</dbReference>
<evidence type="ECO:0000259" key="4">
    <source>
        <dbReference type="SMART" id="SM00822"/>
    </source>
</evidence>
<dbReference type="STRING" id="383372.Rcas_0104"/>
<dbReference type="PRINTS" id="PR00081">
    <property type="entry name" value="GDHRDH"/>
</dbReference>
<dbReference type="SMART" id="SM00822">
    <property type="entry name" value="PKS_KR"/>
    <property type="match status" value="1"/>
</dbReference>
<comment type="similarity">
    <text evidence="1">Belongs to the short-chain dehydrogenases/reductases (SDR) family.</text>
</comment>
<organism evidence="5 6">
    <name type="scientific">Roseiflexus castenholzii (strain DSM 13941 / HLO8)</name>
    <dbReference type="NCBI Taxonomy" id="383372"/>
    <lineage>
        <taxon>Bacteria</taxon>
        <taxon>Bacillati</taxon>
        <taxon>Chloroflexota</taxon>
        <taxon>Chloroflexia</taxon>
        <taxon>Chloroflexales</taxon>
        <taxon>Roseiflexineae</taxon>
        <taxon>Roseiflexaceae</taxon>
        <taxon>Roseiflexus</taxon>
    </lineage>
</organism>
<evidence type="ECO:0000313" key="5">
    <source>
        <dbReference type="EMBL" id="ABU56240.1"/>
    </source>
</evidence>
<dbReference type="eggNOG" id="COG1028">
    <property type="taxonomic scope" value="Bacteria"/>
</dbReference>
<dbReference type="NCBIfam" id="NF005559">
    <property type="entry name" value="PRK07231.1"/>
    <property type="match status" value="1"/>
</dbReference>
<dbReference type="RefSeq" id="WP_011997645.1">
    <property type="nucleotide sequence ID" value="NC_009767.1"/>
</dbReference>
<dbReference type="InterPro" id="IPR002347">
    <property type="entry name" value="SDR_fam"/>
</dbReference>
<keyword evidence="3" id="KW-0560">Oxidoreductase</keyword>
<dbReference type="GO" id="GO:0016616">
    <property type="term" value="F:oxidoreductase activity, acting on the CH-OH group of donors, NAD or NADP as acceptor"/>
    <property type="evidence" value="ECO:0007669"/>
    <property type="project" value="TreeGrafter"/>
</dbReference>